<accession>A0A6H2ELU2</accession>
<dbReference type="Gene3D" id="1.10.443.10">
    <property type="entry name" value="Intergrase catalytic core"/>
    <property type="match status" value="1"/>
</dbReference>
<dbReference type="InterPro" id="IPR002104">
    <property type="entry name" value="Integrase_catalytic"/>
</dbReference>
<dbReference type="Proteomes" id="UP000502298">
    <property type="component" value="Chromosome"/>
</dbReference>
<dbReference type="InterPro" id="IPR050090">
    <property type="entry name" value="Tyrosine_recombinase_XerCD"/>
</dbReference>
<dbReference type="PROSITE" id="PS51900">
    <property type="entry name" value="CB"/>
    <property type="match status" value="1"/>
</dbReference>
<evidence type="ECO:0000313" key="7">
    <source>
        <dbReference type="EMBL" id="QJC22040.1"/>
    </source>
</evidence>
<reference evidence="7 8" key="1">
    <citation type="submission" date="2020-03" db="EMBL/GenBank/DDBJ databases">
        <title>Complete genome of Arcanobacterium buesumensis sp. nov. strain 2701.</title>
        <authorList>
            <person name="Borowiak M."/>
            <person name="Alssahen M."/>
            <person name="Laemmler C."/>
            <person name="Malorny B."/>
            <person name="Hassan A."/>
            <person name="Prenger-Berninghoff E."/>
            <person name="Ploetz M."/>
            <person name="Abdulmawjood A."/>
        </authorList>
    </citation>
    <scope>NUCLEOTIDE SEQUENCE [LARGE SCALE GENOMIC DNA]</scope>
    <source>
        <strain evidence="7 8">2701</strain>
    </source>
</reference>
<evidence type="ECO:0000256" key="2">
    <source>
        <dbReference type="ARBA" id="ARBA00023125"/>
    </source>
</evidence>
<proteinExistence type="inferred from homology"/>
<dbReference type="Gene3D" id="1.10.150.130">
    <property type="match status" value="1"/>
</dbReference>
<feature type="domain" description="Tyr recombinase" evidence="5">
    <location>
        <begin position="180"/>
        <end position="372"/>
    </location>
</feature>
<dbReference type="PROSITE" id="PS51898">
    <property type="entry name" value="TYR_RECOMBINASE"/>
    <property type="match status" value="1"/>
</dbReference>
<dbReference type="RefSeq" id="WP_168917974.1">
    <property type="nucleotide sequence ID" value="NZ_CP050804.1"/>
</dbReference>
<dbReference type="InterPro" id="IPR011010">
    <property type="entry name" value="DNA_brk_join_enz"/>
</dbReference>
<dbReference type="SUPFAM" id="SSF56349">
    <property type="entry name" value="DNA breaking-rejoining enzymes"/>
    <property type="match status" value="1"/>
</dbReference>
<dbReference type="Pfam" id="PF00589">
    <property type="entry name" value="Phage_integrase"/>
    <property type="match status" value="1"/>
</dbReference>
<feature type="domain" description="Core-binding (CB)" evidence="6">
    <location>
        <begin position="69"/>
        <end position="158"/>
    </location>
</feature>
<dbReference type="PANTHER" id="PTHR30349">
    <property type="entry name" value="PHAGE INTEGRASE-RELATED"/>
    <property type="match status" value="1"/>
</dbReference>
<keyword evidence="8" id="KW-1185">Reference proteome</keyword>
<evidence type="ECO:0000313" key="8">
    <source>
        <dbReference type="Proteomes" id="UP000502298"/>
    </source>
</evidence>
<dbReference type="CDD" id="cd01189">
    <property type="entry name" value="INT_ICEBs1_C_like"/>
    <property type="match status" value="1"/>
</dbReference>
<dbReference type="GO" id="GO:0015074">
    <property type="term" value="P:DNA integration"/>
    <property type="evidence" value="ECO:0007669"/>
    <property type="project" value="InterPro"/>
</dbReference>
<dbReference type="KEGG" id="arca:HC352_05665"/>
<dbReference type="PANTHER" id="PTHR30349:SF64">
    <property type="entry name" value="PROPHAGE INTEGRASE INTD-RELATED"/>
    <property type="match status" value="1"/>
</dbReference>
<dbReference type="InterPro" id="IPR010998">
    <property type="entry name" value="Integrase_recombinase_N"/>
</dbReference>
<evidence type="ECO:0000259" key="5">
    <source>
        <dbReference type="PROSITE" id="PS51898"/>
    </source>
</evidence>
<dbReference type="AlphaFoldDB" id="A0A6H2ELU2"/>
<gene>
    <name evidence="7" type="ORF">HC352_05665</name>
</gene>
<evidence type="ECO:0000256" key="1">
    <source>
        <dbReference type="ARBA" id="ARBA00008857"/>
    </source>
</evidence>
<protein>
    <submittedName>
        <fullName evidence="7">Site-specific integrase</fullName>
    </submittedName>
</protein>
<dbReference type="GO" id="GO:0003677">
    <property type="term" value="F:DNA binding"/>
    <property type="evidence" value="ECO:0007669"/>
    <property type="project" value="UniProtKB-UniRule"/>
</dbReference>
<evidence type="ECO:0000256" key="4">
    <source>
        <dbReference type="PROSITE-ProRule" id="PRU01248"/>
    </source>
</evidence>
<organism evidence="7 8">
    <name type="scientific">Arcanobacterium buesumense</name>
    <dbReference type="NCBI Taxonomy" id="2722751"/>
    <lineage>
        <taxon>Bacteria</taxon>
        <taxon>Bacillati</taxon>
        <taxon>Actinomycetota</taxon>
        <taxon>Actinomycetes</taxon>
        <taxon>Actinomycetales</taxon>
        <taxon>Actinomycetaceae</taxon>
        <taxon>Arcanobacterium</taxon>
    </lineage>
</organism>
<dbReference type="InterPro" id="IPR013762">
    <property type="entry name" value="Integrase-like_cat_sf"/>
</dbReference>
<name>A0A6H2ELU2_9ACTO</name>
<dbReference type="GO" id="GO:0006310">
    <property type="term" value="P:DNA recombination"/>
    <property type="evidence" value="ECO:0007669"/>
    <property type="project" value="UniProtKB-KW"/>
</dbReference>
<keyword evidence="2 4" id="KW-0238">DNA-binding</keyword>
<evidence type="ECO:0000259" key="6">
    <source>
        <dbReference type="PROSITE" id="PS51900"/>
    </source>
</evidence>
<evidence type="ECO:0000256" key="3">
    <source>
        <dbReference type="ARBA" id="ARBA00023172"/>
    </source>
</evidence>
<dbReference type="EMBL" id="CP050804">
    <property type="protein sequence ID" value="QJC22040.1"/>
    <property type="molecule type" value="Genomic_DNA"/>
</dbReference>
<dbReference type="InterPro" id="IPR044068">
    <property type="entry name" value="CB"/>
</dbReference>
<comment type="similarity">
    <text evidence="1">Belongs to the 'phage' integrase family.</text>
</comment>
<keyword evidence="3" id="KW-0233">DNA recombination</keyword>
<sequence length="406" mass="44853">MIKGIEPRRRADGTVSYRVRFRIEKGANPTTETFDNLADAQAFRQLVDSIGGKAARELRDASDTSLAIKTIEDVLEVYIARVDSYGARGTGEDYRRVAKRTWLKFFPDKMPISTLTKTAVESWIAWQRSQPTRTGGFYSPKSIRNAQGILSSVCEYAIEQGIISSNPAKGVKIPRDQAKKEKMYLTGEQIAKILEHLPERFHPLILLIYSTGIRRGEAIALTPADFDFDANPATVRIEKAFKKDKQGSYLGSPKSRAAYRTITLPANVVAVLEPFVRSFEKSDALLFHSPKDPARPMNLNSFVDRHWHKATAAAGIDGNPGLHDLRHSHASALIKLGTPLPVIQRRLGHESIQTTVDTYGHLSRESWAGAAEAIGTELSPALPEIAPPKQITTGDDVVDAEVIEAE</sequence>